<organism evidence="3 4">
    <name type="scientific">Govanella unica</name>
    <dbReference type="NCBI Taxonomy" id="2975056"/>
    <lineage>
        <taxon>Bacteria</taxon>
        <taxon>Pseudomonadati</taxon>
        <taxon>Pseudomonadota</taxon>
        <taxon>Alphaproteobacteria</taxon>
        <taxon>Emcibacterales</taxon>
        <taxon>Govanellaceae</taxon>
        <taxon>Govanella</taxon>
    </lineage>
</organism>
<sequence>MRTVRHALWLSLLGLCSLSLAACTAPGKPVPSVAKPAAVRPAEPDLLEKSRGPVTSDEAPNASPRLRPNEDERNRRSEPSTPVAVVDKADFSSLIGRSFAGVERLLGPADLTIDVPPGREWHYRDGPCVLVVRFYPDMKTLAYRVLSYAFEGGDASPDAASAESQCRARLSTRMKSERPGTNRNGE</sequence>
<protein>
    <submittedName>
        <fullName evidence="3">Uncharacterized protein</fullName>
    </submittedName>
</protein>
<gene>
    <name evidence="3" type="ORF">NYP16_00615</name>
</gene>
<feature type="compositionally biased region" description="Basic and acidic residues" evidence="1">
    <location>
        <begin position="174"/>
        <end position="186"/>
    </location>
</feature>
<feature type="signal peptide" evidence="2">
    <location>
        <begin position="1"/>
        <end position="21"/>
    </location>
</feature>
<feature type="chain" id="PRO_5040866114" evidence="2">
    <location>
        <begin position="22"/>
        <end position="186"/>
    </location>
</feature>
<name>A0A9X3TVD9_9PROT</name>
<feature type="compositionally biased region" description="Basic and acidic residues" evidence="1">
    <location>
        <begin position="67"/>
        <end position="78"/>
    </location>
</feature>
<feature type="region of interest" description="Disordered" evidence="1">
    <location>
        <begin position="154"/>
        <end position="186"/>
    </location>
</feature>
<keyword evidence="2" id="KW-0732">Signal</keyword>
<evidence type="ECO:0000313" key="3">
    <source>
        <dbReference type="EMBL" id="MDA5192461.1"/>
    </source>
</evidence>
<evidence type="ECO:0000256" key="2">
    <source>
        <dbReference type="SAM" id="SignalP"/>
    </source>
</evidence>
<comment type="caution">
    <text evidence="3">The sequence shown here is derived from an EMBL/GenBank/DDBJ whole genome shotgun (WGS) entry which is preliminary data.</text>
</comment>
<keyword evidence="4" id="KW-1185">Reference proteome</keyword>
<feature type="region of interest" description="Disordered" evidence="1">
    <location>
        <begin position="29"/>
        <end position="83"/>
    </location>
</feature>
<feature type="compositionally biased region" description="Basic and acidic residues" evidence="1">
    <location>
        <begin position="42"/>
        <end position="51"/>
    </location>
</feature>
<dbReference type="RefSeq" id="WP_274942168.1">
    <property type="nucleotide sequence ID" value="NZ_JANWOI010000001.1"/>
</dbReference>
<dbReference type="Proteomes" id="UP001141619">
    <property type="component" value="Unassembled WGS sequence"/>
</dbReference>
<proteinExistence type="predicted"/>
<evidence type="ECO:0000256" key="1">
    <source>
        <dbReference type="SAM" id="MobiDB-lite"/>
    </source>
</evidence>
<dbReference type="AlphaFoldDB" id="A0A9X3TVD9"/>
<accession>A0A9X3TVD9</accession>
<dbReference type="PROSITE" id="PS51257">
    <property type="entry name" value="PROKAR_LIPOPROTEIN"/>
    <property type="match status" value="1"/>
</dbReference>
<evidence type="ECO:0000313" key="4">
    <source>
        <dbReference type="Proteomes" id="UP001141619"/>
    </source>
</evidence>
<reference evidence="3" key="1">
    <citation type="submission" date="2022-08" db="EMBL/GenBank/DDBJ databases">
        <authorList>
            <person name="Vandamme P."/>
            <person name="Hettiarachchi A."/>
            <person name="Peeters C."/>
            <person name="Cnockaert M."/>
            <person name="Carlier A."/>
        </authorList>
    </citation>
    <scope>NUCLEOTIDE SEQUENCE</scope>
    <source>
        <strain evidence="3">LMG 31809</strain>
    </source>
</reference>
<dbReference type="EMBL" id="JANWOI010000001">
    <property type="protein sequence ID" value="MDA5192461.1"/>
    <property type="molecule type" value="Genomic_DNA"/>
</dbReference>
<reference evidence="3" key="2">
    <citation type="journal article" date="2023" name="Syst. Appl. Microbiol.">
        <title>Govania unica gen. nov., sp. nov., a rare biosphere bacterium that represents a novel family in the class Alphaproteobacteria.</title>
        <authorList>
            <person name="Vandamme P."/>
            <person name="Peeters C."/>
            <person name="Hettiarachchi A."/>
            <person name="Cnockaert M."/>
            <person name="Carlier A."/>
        </authorList>
    </citation>
    <scope>NUCLEOTIDE SEQUENCE</scope>
    <source>
        <strain evidence="3">LMG 31809</strain>
    </source>
</reference>